<gene>
    <name evidence="2" type="ORF">EVOR1521_LOCUS10228</name>
</gene>
<dbReference type="InterPro" id="IPR037151">
    <property type="entry name" value="AlkB-like_sf"/>
</dbReference>
<accession>A0AA36I8D2</accession>
<dbReference type="Gene3D" id="2.60.120.590">
    <property type="entry name" value="Alpha-ketoglutarate-dependent dioxygenase AlkB-like"/>
    <property type="match status" value="1"/>
</dbReference>
<dbReference type="SUPFAM" id="SSF51197">
    <property type="entry name" value="Clavaminate synthase-like"/>
    <property type="match status" value="1"/>
</dbReference>
<dbReference type="EMBL" id="CAUJNA010000968">
    <property type="protein sequence ID" value="CAJ1382986.1"/>
    <property type="molecule type" value="Genomic_DNA"/>
</dbReference>
<protein>
    <submittedName>
        <fullName evidence="2">Uncharacterized protein</fullName>
    </submittedName>
</protein>
<name>A0AA36I8D2_9DINO</name>
<evidence type="ECO:0000256" key="1">
    <source>
        <dbReference type="SAM" id="MobiDB-lite"/>
    </source>
</evidence>
<keyword evidence="3" id="KW-1185">Reference proteome</keyword>
<sequence>MLRVRSVAKYAKGKGKGVATVANLAPDKDPRLAQVEDDPRRRKGAPLGKAQRAALGEHGLDGRNSASFDPGSTLVRPSMRIAFGSSELPEYDKVLRHDDVVIVPEFFCKETDWQTYYDLVEEMRKLQEDGVKDSAWTSWHEGAHLLSPNPEGSPTYQRILERMCQYFSVSEGTRGTRFNWYRDGSDWKRAKNQNCTIGISFGSSRELAFRHAQSGELIYFPQSNGTLYFFGRDVNIRWQHGINALPAEEQDGRGRISIILWGNASKAVDESGSPAMLGDDRPGNYSMRTFVAL</sequence>
<evidence type="ECO:0000313" key="2">
    <source>
        <dbReference type="EMBL" id="CAJ1382986.1"/>
    </source>
</evidence>
<dbReference type="PANTHER" id="PTHR42256:SF1">
    <property type="entry name" value="FE2OG DIOXYGENASE DOMAIN-CONTAINING PROTEIN"/>
    <property type="match status" value="1"/>
</dbReference>
<dbReference type="AlphaFoldDB" id="A0AA36I8D2"/>
<feature type="region of interest" description="Disordered" evidence="1">
    <location>
        <begin position="21"/>
        <end position="48"/>
    </location>
</feature>
<comment type="caution">
    <text evidence="2">The sequence shown here is derived from an EMBL/GenBank/DDBJ whole genome shotgun (WGS) entry which is preliminary data.</text>
</comment>
<evidence type="ECO:0000313" key="3">
    <source>
        <dbReference type="Proteomes" id="UP001178507"/>
    </source>
</evidence>
<dbReference type="Proteomes" id="UP001178507">
    <property type="component" value="Unassembled WGS sequence"/>
</dbReference>
<proteinExistence type="predicted"/>
<organism evidence="2 3">
    <name type="scientific">Effrenium voratum</name>
    <dbReference type="NCBI Taxonomy" id="2562239"/>
    <lineage>
        <taxon>Eukaryota</taxon>
        <taxon>Sar</taxon>
        <taxon>Alveolata</taxon>
        <taxon>Dinophyceae</taxon>
        <taxon>Suessiales</taxon>
        <taxon>Symbiodiniaceae</taxon>
        <taxon>Effrenium</taxon>
    </lineage>
</organism>
<reference evidence="2" key="1">
    <citation type="submission" date="2023-08" db="EMBL/GenBank/DDBJ databases">
        <authorList>
            <person name="Chen Y."/>
            <person name="Shah S."/>
            <person name="Dougan E. K."/>
            <person name="Thang M."/>
            <person name="Chan C."/>
        </authorList>
    </citation>
    <scope>NUCLEOTIDE SEQUENCE</scope>
</reference>
<dbReference type="PANTHER" id="PTHR42256">
    <property type="entry name" value="OXOGLUTARATE/IRON-DEPENDENT DIOXYGENASE"/>
    <property type="match status" value="1"/>
</dbReference>